<dbReference type="Proteomes" id="UP001165080">
    <property type="component" value="Unassembled WGS sequence"/>
</dbReference>
<dbReference type="AlphaFoldDB" id="A0A9W6BD59"/>
<feature type="transmembrane region" description="Helical" evidence="13">
    <location>
        <begin position="629"/>
        <end position="649"/>
    </location>
</feature>
<protein>
    <recommendedName>
        <fullName evidence="16">Sensitive to high expression protein 9, mitochondrial</fullName>
    </recommendedName>
</protein>
<comment type="function">
    <text evidence="10">Required for the maintenance of the structure of the mitochondrial inner membrane. Involved in mitochondrial morphology. Causes growth arrest when highly overexpressed.</text>
</comment>
<feature type="compositionally biased region" description="Pro residues" evidence="12">
    <location>
        <begin position="563"/>
        <end position="573"/>
    </location>
</feature>
<feature type="compositionally biased region" description="Polar residues" evidence="12">
    <location>
        <begin position="206"/>
        <end position="225"/>
    </location>
</feature>
<dbReference type="PANTHER" id="PTHR31961:SF3">
    <property type="entry name" value="SENSITIVE TO HIGH EXPRESSION PROTEIN 9, MITOCHONDRIAL"/>
    <property type="match status" value="1"/>
</dbReference>
<evidence type="ECO:0000313" key="14">
    <source>
        <dbReference type="EMBL" id="GLC49462.1"/>
    </source>
</evidence>
<accession>A0A9W6BD59</accession>
<evidence type="ECO:0000256" key="4">
    <source>
        <dbReference type="ARBA" id="ARBA00022792"/>
    </source>
</evidence>
<feature type="coiled-coil region" evidence="11">
    <location>
        <begin position="303"/>
        <end position="337"/>
    </location>
</feature>
<feature type="region of interest" description="Disordered" evidence="12">
    <location>
        <begin position="77"/>
        <end position="97"/>
    </location>
</feature>
<evidence type="ECO:0000256" key="6">
    <source>
        <dbReference type="ARBA" id="ARBA00022989"/>
    </source>
</evidence>
<keyword evidence="4" id="KW-0999">Mitochondrion inner membrane</keyword>
<evidence type="ECO:0000256" key="9">
    <source>
        <dbReference type="ARBA" id="ARBA00023136"/>
    </source>
</evidence>
<keyword evidence="9 13" id="KW-0472">Membrane</keyword>
<evidence type="ECO:0000256" key="8">
    <source>
        <dbReference type="ARBA" id="ARBA00023128"/>
    </source>
</evidence>
<keyword evidence="7 11" id="KW-0175">Coiled coil</keyword>
<comment type="subcellular location">
    <subcellularLocation>
        <location evidence="1">Mitochondrion inner membrane</location>
    </subcellularLocation>
</comment>
<feature type="transmembrane region" description="Helical" evidence="13">
    <location>
        <begin position="422"/>
        <end position="442"/>
    </location>
</feature>
<dbReference type="Pfam" id="PF05546">
    <property type="entry name" value="She9_MDM33"/>
    <property type="match status" value="1"/>
</dbReference>
<evidence type="ECO:0000256" key="11">
    <source>
        <dbReference type="SAM" id="Coils"/>
    </source>
</evidence>
<dbReference type="InterPro" id="IPR008839">
    <property type="entry name" value="MDM33_fungi"/>
</dbReference>
<dbReference type="PANTHER" id="PTHR31961">
    <property type="entry name" value="SENSITIVE TO HIGH EXPRESSION PROTEIN 9, MITOCHONDRIAL"/>
    <property type="match status" value="1"/>
</dbReference>
<dbReference type="EMBL" id="BRXU01000002">
    <property type="protein sequence ID" value="GLC49462.1"/>
    <property type="molecule type" value="Genomic_DNA"/>
</dbReference>
<comment type="similarity">
    <text evidence="2">Belongs to the SHE9 family.</text>
</comment>
<sequence length="652" mass="67129">MSTEMHHAFAWTGRHARQLALMLPRAALAGHPAGAAIALCSPIAGTLSSSSAGAPILSSLASISGFARCDPRKTAAAAAHSAPAPTLSPKQRRSLLLTGCPPHPREDVLCAAAHQTLAILHHRTGFGHFAGAAAGFSSSSHTKDSAARPDSSPSPSTHTHSNETTTTTTTTTAPGHAASPSGSSPSHASSSSSPPSSPYVPHPTPATGTANGADSTATASAETPQAATPSAVPASPPAAAPAPSPVGPGPPPAASPAGPGAVLVLRARSGSARASLDRASASLLAAAADLGAKLNRVTGYDNIERLKVKVDEATRRLADAREELREGKLAFEALVAEQGDVQRQQMSLLQRKSSWGAADLERFTELCRQEHHLEAEVAQAKAAYGEAAEALESCHDQVAAAVRERYSAETLWSDKIRRASTWWTAGLMALHLVSFMSVYLVMEPIKARRLRNHVEEVLRLEMNNVRQSLASLEASLHPQRAAAGGSSLAAAAAVTAAAVTNAPGPGAVADRAEGAAIPVAGVDSVSELLEQVRQVRAHVAAMEAGLVGVLEQGGGLRTAEPSALPPPQSPALPSPRDAWPQGVCPEEGMQSGSTAVLEPEKGQGWTSGARAWRLWLAEQVHRIAARPEFTTAASAFAGAALGVGLLLAFRDR</sequence>
<keyword evidence="8" id="KW-0496">Mitochondrion</keyword>
<keyword evidence="15" id="KW-1185">Reference proteome</keyword>
<evidence type="ECO:0000256" key="13">
    <source>
        <dbReference type="SAM" id="Phobius"/>
    </source>
</evidence>
<evidence type="ECO:0000256" key="1">
    <source>
        <dbReference type="ARBA" id="ARBA00004273"/>
    </source>
</evidence>
<evidence type="ECO:0000256" key="10">
    <source>
        <dbReference type="ARBA" id="ARBA00024807"/>
    </source>
</evidence>
<evidence type="ECO:0000256" key="2">
    <source>
        <dbReference type="ARBA" id="ARBA00007472"/>
    </source>
</evidence>
<evidence type="ECO:0000256" key="3">
    <source>
        <dbReference type="ARBA" id="ARBA00022692"/>
    </source>
</evidence>
<proteinExistence type="inferred from homology"/>
<dbReference type="OrthoDB" id="5595506at2759"/>
<evidence type="ECO:0000256" key="12">
    <source>
        <dbReference type="SAM" id="MobiDB-lite"/>
    </source>
</evidence>
<name>A0A9W6BD59_9CHLO</name>
<feature type="compositionally biased region" description="Pro residues" evidence="12">
    <location>
        <begin position="234"/>
        <end position="254"/>
    </location>
</feature>
<evidence type="ECO:0000313" key="15">
    <source>
        <dbReference type="Proteomes" id="UP001165080"/>
    </source>
</evidence>
<comment type="caution">
    <text evidence="14">The sequence shown here is derived from an EMBL/GenBank/DDBJ whole genome shotgun (WGS) entry which is preliminary data.</text>
</comment>
<evidence type="ECO:0000256" key="5">
    <source>
        <dbReference type="ARBA" id="ARBA00022946"/>
    </source>
</evidence>
<feature type="compositionally biased region" description="Pro residues" evidence="12">
    <location>
        <begin position="195"/>
        <end position="204"/>
    </location>
</feature>
<evidence type="ECO:0000256" key="7">
    <source>
        <dbReference type="ARBA" id="ARBA00023054"/>
    </source>
</evidence>
<dbReference type="GO" id="GO:0005743">
    <property type="term" value="C:mitochondrial inner membrane"/>
    <property type="evidence" value="ECO:0007669"/>
    <property type="project" value="UniProtKB-SubCell"/>
</dbReference>
<evidence type="ECO:0008006" key="16">
    <source>
        <dbReference type="Google" id="ProtNLM"/>
    </source>
</evidence>
<feature type="compositionally biased region" description="Low complexity" evidence="12">
    <location>
        <begin position="148"/>
        <end position="194"/>
    </location>
</feature>
<feature type="region of interest" description="Disordered" evidence="12">
    <location>
        <begin position="557"/>
        <end position="577"/>
    </location>
</feature>
<organism evidence="14 15">
    <name type="scientific">Pleodorina starrii</name>
    <dbReference type="NCBI Taxonomy" id="330485"/>
    <lineage>
        <taxon>Eukaryota</taxon>
        <taxon>Viridiplantae</taxon>
        <taxon>Chlorophyta</taxon>
        <taxon>core chlorophytes</taxon>
        <taxon>Chlorophyceae</taxon>
        <taxon>CS clade</taxon>
        <taxon>Chlamydomonadales</taxon>
        <taxon>Volvocaceae</taxon>
        <taxon>Pleodorina</taxon>
    </lineage>
</organism>
<keyword evidence="6 13" id="KW-1133">Transmembrane helix</keyword>
<gene>
    <name evidence="14" type="primary">PLEST006581</name>
    <name evidence="14" type="ORF">PLESTB_000221700</name>
</gene>
<reference evidence="14 15" key="1">
    <citation type="journal article" date="2023" name="Commun. Biol.">
        <title>Reorganization of the ancestral sex-determining regions during the evolution of trioecy in Pleodorina starrii.</title>
        <authorList>
            <person name="Takahashi K."/>
            <person name="Suzuki S."/>
            <person name="Kawai-Toyooka H."/>
            <person name="Yamamoto K."/>
            <person name="Hamaji T."/>
            <person name="Ootsuki R."/>
            <person name="Yamaguchi H."/>
            <person name="Kawachi M."/>
            <person name="Higashiyama T."/>
            <person name="Nozaki H."/>
        </authorList>
    </citation>
    <scope>NUCLEOTIDE SEQUENCE [LARGE SCALE GENOMIC DNA]</scope>
    <source>
        <strain evidence="14 15">NIES-4479</strain>
    </source>
</reference>
<keyword evidence="3 13" id="KW-0812">Transmembrane</keyword>
<keyword evidence="5" id="KW-0809">Transit peptide</keyword>
<feature type="region of interest" description="Disordered" evidence="12">
    <location>
        <begin position="135"/>
        <end position="258"/>
    </location>
</feature>